<evidence type="ECO:0000313" key="4">
    <source>
        <dbReference type="Proteomes" id="UP000186104"/>
    </source>
</evidence>
<evidence type="ECO:0000259" key="2">
    <source>
        <dbReference type="PROSITE" id="PS50056"/>
    </source>
</evidence>
<sequence length="136" mass="15307">MQLPGGRMVRGRKFSADVGIMPQWGLYALWREPSTAWPHGWIRWSDFGLPLDNDRARTLIGQAYERSKVERVEVGCGGGRGRTGTILAALVMLDGLDAASAVAWVREHYDHGAVETPWQRHWLAGRFWENSSTTND</sequence>
<dbReference type="STRING" id="499555.BJL86_0052"/>
<dbReference type="Pfam" id="PF22784">
    <property type="entry name" value="PTP-SAK"/>
    <property type="match status" value="1"/>
</dbReference>
<dbReference type="KEGG" id="dtm:BJL86_0052"/>
<accession>A0A173LG67</accession>
<dbReference type="PROSITE" id="PS50056">
    <property type="entry name" value="TYR_PHOSPHATASE_2"/>
    <property type="match status" value="1"/>
</dbReference>
<evidence type="ECO:0000313" key="3">
    <source>
        <dbReference type="EMBL" id="ANI90863.1"/>
    </source>
</evidence>
<dbReference type="SUPFAM" id="SSF52799">
    <property type="entry name" value="(Phosphotyrosine protein) phosphatases II"/>
    <property type="match status" value="1"/>
</dbReference>
<evidence type="ECO:0000256" key="1">
    <source>
        <dbReference type="ARBA" id="ARBA00022801"/>
    </source>
</evidence>
<protein>
    <recommendedName>
        <fullName evidence="2">Tyrosine specific protein phosphatases domain-containing protein</fullName>
    </recommendedName>
</protein>
<dbReference type="EMBL" id="CP015961">
    <property type="protein sequence ID" value="ANI90863.1"/>
    <property type="molecule type" value="Genomic_DNA"/>
</dbReference>
<dbReference type="Proteomes" id="UP000186104">
    <property type="component" value="Chromosome"/>
</dbReference>
<feature type="domain" description="Tyrosine specific protein phosphatases" evidence="2">
    <location>
        <begin position="57"/>
        <end position="108"/>
    </location>
</feature>
<dbReference type="GO" id="GO:0016791">
    <property type="term" value="F:phosphatase activity"/>
    <property type="evidence" value="ECO:0007669"/>
    <property type="project" value="UniProtKB-ARBA"/>
</dbReference>
<name>A0A173LG67_9ACTN</name>
<proteinExistence type="predicted"/>
<keyword evidence="1" id="KW-0378">Hydrolase</keyword>
<dbReference type="AlphaFoldDB" id="A0A173LG67"/>
<dbReference type="InterPro" id="IPR057023">
    <property type="entry name" value="PTP-SAK"/>
</dbReference>
<gene>
    <name evidence="3" type="ORF">BJL86_0052</name>
</gene>
<reference evidence="3 4" key="1">
    <citation type="submission" date="2016-06" db="EMBL/GenBank/DDBJ databases">
        <title>Complete genome sequence of a saline-alkali tolerant type strain Dietzia timorensis ID05-A0528T.</title>
        <authorList>
            <person name="Wu X."/>
        </authorList>
    </citation>
    <scope>NUCLEOTIDE SEQUENCE [LARGE SCALE GENOMIC DNA]</scope>
    <source>
        <strain evidence="3 4">ID05-A0528</strain>
    </source>
</reference>
<keyword evidence="4" id="KW-1185">Reference proteome</keyword>
<dbReference type="Gene3D" id="3.90.190.10">
    <property type="entry name" value="Protein tyrosine phosphatase superfamily"/>
    <property type="match status" value="1"/>
</dbReference>
<dbReference type="InterPro" id="IPR000387">
    <property type="entry name" value="Tyr_Pase_dom"/>
</dbReference>
<dbReference type="InterPro" id="IPR029021">
    <property type="entry name" value="Prot-tyrosine_phosphatase-like"/>
</dbReference>
<organism evidence="3 4">
    <name type="scientific">Dietzia timorensis</name>
    <dbReference type="NCBI Taxonomy" id="499555"/>
    <lineage>
        <taxon>Bacteria</taxon>
        <taxon>Bacillati</taxon>
        <taxon>Actinomycetota</taxon>
        <taxon>Actinomycetes</taxon>
        <taxon>Mycobacteriales</taxon>
        <taxon>Dietziaceae</taxon>
        <taxon>Dietzia</taxon>
    </lineage>
</organism>